<dbReference type="NCBIfam" id="NF033832">
    <property type="entry name" value="sce7726_fam"/>
    <property type="match status" value="1"/>
</dbReference>
<evidence type="ECO:0000313" key="2">
    <source>
        <dbReference type="EMBL" id="QCR02860.1"/>
    </source>
</evidence>
<accession>A0A2U1UNS4</accession>
<keyword evidence="4" id="KW-1185">Reference proteome</keyword>
<name>A0A2U1UNS4_9GAMM</name>
<protein>
    <recommendedName>
        <fullName evidence="5">Sce7726 family protein</fullName>
    </recommendedName>
</protein>
<sequence>MSNFNTFEKEIKKTVLNYLLNKSELNKDVTVINELTIDSFSRRLDLAVLTNKRIVAYEIKSDADSLYRLSGQLEKYRQYFDKIIVVTTPKHLDNILNLVSDNIEVWEVVEQKITIKKRGKASKVESKANYLDLLRVQDMRKLASAFNIPLGKGGKKEIKNIITDNLNKISYEKLKSFVIDIMSQRFKLTSTNFLENINVGNKVTVNDLDFLSPYSKIKNNDVIVRGSVLEQLK</sequence>
<dbReference type="RefSeq" id="WP_009110913.1">
    <property type="nucleotide sequence ID" value="NZ_CP034036.1"/>
</dbReference>
<gene>
    <name evidence="1" type="ORF">DDT54_15850</name>
    <name evidence="2" type="ORF">EH206_00670</name>
</gene>
<reference evidence="1 3" key="1">
    <citation type="submission" date="2018-04" db="EMBL/GenBank/DDBJ databases">
        <title>Brenneria corticis sp.nov.</title>
        <authorList>
            <person name="Li Y."/>
        </authorList>
    </citation>
    <scope>NUCLEOTIDE SEQUENCE [LARGE SCALE GENOMIC DNA]</scope>
    <source>
        <strain evidence="1 3">LMG 2694</strain>
    </source>
</reference>
<reference evidence="2 4" key="2">
    <citation type="submission" date="2018-11" db="EMBL/GenBank/DDBJ databases">
        <title>Genome sequences of Brenneria nigrifluens and Brenneria rubrifaciens.</title>
        <authorList>
            <person name="Poret-Peterson A.T."/>
            <person name="McClean A.E."/>
            <person name="Kluepfel D.A."/>
        </authorList>
    </citation>
    <scope>NUCLEOTIDE SEQUENCE [LARGE SCALE GENOMIC DNA]</scope>
    <source>
        <strain evidence="2 4">ATCC 13028</strain>
    </source>
</reference>
<proteinExistence type="predicted"/>
<evidence type="ECO:0000313" key="4">
    <source>
        <dbReference type="Proteomes" id="UP000303847"/>
    </source>
</evidence>
<evidence type="ECO:0000313" key="1">
    <source>
        <dbReference type="EMBL" id="PWC23306.1"/>
    </source>
</evidence>
<organism evidence="1 3">
    <name type="scientific">Brenneria nigrifluens DSM 30175 = ATCC 13028</name>
    <dbReference type="NCBI Taxonomy" id="1121120"/>
    <lineage>
        <taxon>Bacteria</taxon>
        <taxon>Pseudomonadati</taxon>
        <taxon>Pseudomonadota</taxon>
        <taxon>Gammaproteobacteria</taxon>
        <taxon>Enterobacterales</taxon>
        <taxon>Pectobacteriaceae</taxon>
        <taxon>Brenneria</taxon>
    </lineage>
</organism>
<dbReference type="AlphaFoldDB" id="A0A2U1UNS4"/>
<evidence type="ECO:0000313" key="3">
    <source>
        <dbReference type="Proteomes" id="UP000295985"/>
    </source>
</evidence>
<dbReference type="EMBL" id="QDKK01000026">
    <property type="protein sequence ID" value="PWC23306.1"/>
    <property type="molecule type" value="Genomic_DNA"/>
</dbReference>
<dbReference type="Proteomes" id="UP000303847">
    <property type="component" value="Chromosome"/>
</dbReference>
<dbReference type="EMBL" id="CP034036">
    <property type="protein sequence ID" value="QCR02860.1"/>
    <property type="molecule type" value="Genomic_DNA"/>
</dbReference>
<dbReference type="InterPro" id="IPR047729">
    <property type="entry name" value="Sce7726-like"/>
</dbReference>
<dbReference type="OrthoDB" id="5020258at2"/>
<dbReference type="Proteomes" id="UP000295985">
    <property type="component" value="Unassembled WGS sequence"/>
</dbReference>
<evidence type="ECO:0008006" key="5">
    <source>
        <dbReference type="Google" id="ProtNLM"/>
    </source>
</evidence>